<protein>
    <submittedName>
        <fullName evidence="2">Ceramide kinase</fullName>
    </submittedName>
</protein>
<gene>
    <name evidence="2" type="ORF">POM88_053992</name>
</gene>
<dbReference type="PANTHER" id="PTHR12358:SF6">
    <property type="entry name" value="CERAMIDE KINASE"/>
    <property type="match status" value="1"/>
</dbReference>
<accession>A0AAD8LXC6</accession>
<dbReference type="InterPro" id="IPR001206">
    <property type="entry name" value="Diacylglycerol_kinase_cat_dom"/>
</dbReference>
<keyword evidence="2" id="KW-0808">Transferase</keyword>
<organism evidence="2 3">
    <name type="scientific">Heracleum sosnowskyi</name>
    <dbReference type="NCBI Taxonomy" id="360622"/>
    <lineage>
        <taxon>Eukaryota</taxon>
        <taxon>Viridiplantae</taxon>
        <taxon>Streptophyta</taxon>
        <taxon>Embryophyta</taxon>
        <taxon>Tracheophyta</taxon>
        <taxon>Spermatophyta</taxon>
        <taxon>Magnoliopsida</taxon>
        <taxon>eudicotyledons</taxon>
        <taxon>Gunneridae</taxon>
        <taxon>Pentapetalae</taxon>
        <taxon>asterids</taxon>
        <taxon>campanulids</taxon>
        <taxon>Apiales</taxon>
        <taxon>Apiaceae</taxon>
        <taxon>Apioideae</taxon>
        <taxon>apioid superclade</taxon>
        <taxon>Tordylieae</taxon>
        <taxon>Tordyliinae</taxon>
        <taxon>Heracleum</taxon>
    </lineage>
</organism>
<proteinExistence type="predicted"/>
<name>A0AAD8LXC6_9APIA</name>
<dbReference type="Pfam" id="PF00781">
    <property type="entry name" value="DAGK_cat"/>
    <property type="match status" value="1"/>
</dbReference>
<dbReference type="Gene3D" id="3.40.50.10330">
    <property type="entry name" value="Probable inorganic polyphosphate/atp-NAD kinase, domain 1"/>
    <property type="match status" value="1"/>
</dbReference>
<dbReference type="EMBL" id="JAUIZM010000027">
    <property type="protein sequence ID" value="KAK1351709.1"/>
    <property type="molecule type" value="Genomic_DNA"/>
</dbReference>
<dbReference type="InterPro" id="IPR050187">
    <property type="entry name" value="Lipid_Phosphate_FormReg"/>
</dbReference>
<dbReference type="SUPFAM" id="SSF111331">
    <property type="entry name" value="NAD kinase/diacylglycerol kinase-like"/>
    <property type="match status" value="1"/>
</dbReference>
<dbReference type="SMART" id="SM00046">
    <property type="entry name" value="DAGKc"/>
    <property type="match status" value="1"/>
</dbReference>
<evidence type="ECO:0000313" key="3">
    <source>
        <dbReference type="Proteomes" id="UP001237642"/>
    </source>
</evidence>
<dbReference type="InterPro" id="IPR017438">
    <property type="entry name" value="ATP-NAD_kinase_N"/>
</dbReference>
<dbReference type="Gene3D" id="2.60.200.40">
    <property type="match status" value="1"/>
</dbReference>
<evidence type="ECO:0000313" key="2">
    <source>
        <dbReference type="EMBL" id="KAK1351709.1"/>
    </source>
</evidence>
<dbReference type="AlphaFoldDB" id="A0AAD8LXC6"/>
<dbReference type="GO" id="GO:0006672">
    <property type="term" value="P:ceramide metabolic process"/>
    <property type="evidence" value="ECO:0007669"/>
    <property type="project" value="TreeGrafter"/>
</dbReference>
<dbReference type="GO" id="GO:0001729">
    <property type="term" value="F:ceramide kinase activity"/>
    <property type="evidence" value="ECO:0007669"/>
    <property type="project" value="TreeGrafter"/>
</dbReference>
<dbReference type="GO" id="GO:0016020">
    <property type="term" value="C:membrane"/>
    <property type="evidence" value="ECO:0007669"/>
    <property type="project" value="GOC"/>
</dbReference>
<reference evidence="2" key="1">
    <citation type="submission" date="2023-02" db="EMBL/GenBank/DDBJ databases">
        <title>Genome of toxic invasive species Heracleum sosnowskyi carries increased number of genes despite the absence of recent whole-genome duplications.</title>
        <authorList>
            <person name="Schelkunov M."/>
            <person name="Shtratnikova V."/>
            <person name="Makarenko M."/>
            <person name="Klepikova A."/>
            <person name="Omelchenko D."/>
            <person name="Novikova G."/>
            <person name="Obukhova E."/>
            <person name="Bogdanov V."/>
            <person name="Penin A."/>
            <person name="Logacheva M."/>
        </authorList>
    </citation>
    <scope>NUCLEOTIDE SEQUENCE</scope>
    <source>
        <strain evidence="2">Hsosn_3</strain>
        <tissue evidence="2">Leaf</tissue>
    </source>
</reference>
<keyword evidence="3" id="KW-1185">Reference proteome</keyword>
<dbReference type="InterPro" id="IPR045363">
    <property type="entry name" value="CERK_C"/>
</dbReference>
<feature type="domain" description="DAGKc" evidence="1">
    <location>
        <begin position="150"/>
        <end position="349"/>
    </location>
</feature>
<keyword evidence="2" id="KW-0418">Kinase</keyword>
<dbReference type="PANTHER" id="PTHR12358">
    <property type="entry name" value="SPHINGOSINE KINASE"/>
    <property type="match status" value="1"/>
</dbReference>
<sequence>MEREEEDSRILNSKFVLDHVGEVSVTLNSDGLSWIKVDSFNKNNDAGSSCLGKQSVSKRDTTINYSDAYAVEFIDWGLIEEPAIGKAPGRLLGRTARTSEMFRFTVHCVRKSKTQPCLWKTSIYTFGHKELRTCHLWVARINFSLDMEAGRPKCLLVFVNPRSGKGNGRRTWDEVAPIFRLAQVQTKVLVTSKAGQALDAMSGISKRELSRYDGILAVGGDGFFNEILNGFLLSRHKAPYPPSPNDFGHSVHKNDNTLVYVKETCAETSEPIKSQTESLRPEDNKCDSADREDNFLFPNERFRFGLIPAGSTDAIVMCTTGARDPTTSALHIVLGKRISLDIVQIVRWKATFTSKEEISVRYAASFAGYGFYGDVITESERYRWMGPKRYDYAGTKVFLKHSLYEAEVTYVEDIKDESSSTGCRAKSVLGPPKKSERVVCRVNCDVCNTKSVQKSEPPIRESHLRDLKWLRSRGKFINVGAAVISCRNEKAPDGLVADAHLSDGFLHLLLIKDCPRASYLWHLTQLARKGGHPLNFEFVEHHKTLAFTFTSIGKESVWNVDGELFSAHQLSAQVFRGLVSLFATGPEV</sequence>
<dbReference type="Proteomes" id="UP001237642">
    <property type="component" value="Unassembled WGS sequence"/>
</dbReference>
<evidence type="ECO:0000259" key="1">
    <source>
        <dbReference type="PROSITE" id="PS50146"/>
    </source>
</evidence>
<dbReference type="Pfam" id="PF19280">
    <property type="entry name" value="CERK_C"/>
    <property type="match status" value="1"/>
</dbReference>
<comment type="caution">
    <text evidence="2">The sequence shown here is derived from an EMBL/GenBank/DDBJ whole genome shotgun (WGS) entry which is preliminary data.</text>
</comment>
<dbReference type="PROSITE" id="PS50146">
    <property type="entry name" value="DAGK"/>
    <property type="match status" value="1"/>
</dbReference>
<reference evidence="2" key="2">
    <citation type="submission" date="2023-05" db="EMBL/GenBank/DDBJ databases">
        <authorList>
            <person name="Schelkunov M.I."/>
        </authorList>
    </citation>
    <scope>NUCLEOTIDE SEQUENCE</scope>
    <source>
        <strain evidence="2">Hsosn_3</strain>
        <tissue evidence="2">Leaf</tissue>
    </source>
</reference>
<dbReference type="InterPro" id="IPR016064">
    <property type="entry name" value="NAD/diacylglycerol_kinase_sf"/>
</dbReference>